<gene>
    <name evidence="10" type="ORF">BKA67DRAFT_524256</name>
</gene>
<dbReference type="AlphaFoldDB" id="A0A9P8RJY2"/>
<dbReference type="FunFam" id="1.20.1250.20:FF:000140">
    <property type="entry name" value="Putative MFS phospholipid transporter"/>
    <property type="match status" value="1"/>
</dbReference>
<dbReference type="SUPFAM" id="SSF103473">
    <property type="entry name" value="MFS general substrate transporter"/>
    <property type="match status" value="1"/>
</dbReference>
<feature type="transmembrane region" description="Helical" evidence="8">
    <location>
        <begin position="411"/>
        <end position="435"/>
    </location>
</feature>
<protein>
    <submittedName>
        <fullName evidence="10">Major facilitator superfamily transporter</fullName>
    </submittedName>
</protein>
<keyword evidence="11" id="KW-1185">Reference proteome</keyword>
<feature type="transmembrane region" description="Helical" evidence="8">
    <location>
        <begin position="105"/>
        <end position="126"/>
    </location>
</feature>
<reference evidence="10" key="1">
    <citation type="journal article" date="2021" name="Nat. Commun.">
        <title>Genetic determinants of endophytism in the Arabidopsis root mycobiome.</title>
        <authorList>
            <person name="Mesny F."/>
            <person name="Miyauchi S."/>
            <person name="Thiergart T."/>
            <person name="Pickel B."/>
            <person name="Atanasova L."/>
            <person name="Karlsson M."/>
            <person name="Huettel B."/>
            <person name="Barry K.W."/>
            <person name="Haridas S."/>
            <person name="Chen C."/>
            <person name="Bauer D."/>
            <person name="Andreopoulos W."/>
            <person name="Pangilinan J."/>
            <person name="LaButti K."/>
            <person name="Riley R."/>
            <person name="Lipzen A."/>
            <person name="Clum A."/>
            <person name="Drula E."/>
            <person name="Henrissat B."/>
            <person name="Kohler A."/>
            <person name="Grigoriev I.V."/>
            <person name="Martin F.M."/>
            <person name="Hacquard S."/>
        </authorList>
    </citation>
    <scope>NUCLEOTIDE SEQUENCE</scope>
    <source>
        <strain evidence="10">MPI-SDFR-AT-0073</strain>
    </source>
</reference>
<feature type="domain" description="Major facilitator superfamily (MFS) profile" evidence="9">
    <location>
        <begin position="37"/>
        <end position="471"/>
    </location>
</feature>
<feature type="transmembrane region" description="Helical" evidence="8">
    <location>
        <begin position="316"/>
        <end position="337"/>
    </location>
</feature>
<organism evidence="10 11">
    <name type="scientific">Truncatella angustata</name>
    <dbReference type="NCBI Taxonomy" id="152316"/>
    <lineage>
        <taxon>Eukaryota</taxon>
        <taxon>Fungi</taxon>
        <taxon>Dikarya</taxon>
        <taxon>Ascomycota</taxon>
        <taxon>Pezizomycotina</taxon>
        <taxon>Sordariomycetes</taxon>
        <taxon>Xylariomycetidae</taxon>
        <taxon>Amphisphaeriales</taxon>
        <taxon>Sporocadaceae</taxon>
        <taxon>Truncatella</taxon>
    </lineage>
</organism>
<accession>A0A9P8RJY2</accession>
<keyword evidence="6 8" id="KW-0472">Membrane</keyword>
<dbReference type="GeneID" id="70127446"/>
<feature type="compositionally biased region" description="Basic and acidic residues" evidence="7">
    <location>
        <begin position="508"/>
        <end position="525"/>
    </location>
</feature>
<feature type="transmembrane region" description="Helical" evidence="8">
    <location>
        <begin position="174"/>
        <end position="197"/>
    </location>
</feature>
<dbReference type="Proteomes" id="UP000758603">
    <property type="component" value="Unassembled WGS sequence"/>
</dbReference>
<comment type="caution">
    <text evidence="10">The sequence shown here is derived from an EMBL/GenBank/DDBJ whole genome shotgun (WGS) entry which is preliminary data.</text>
</comment>
<evidence type="ECO:0000256" key="3">
    <source>
        <dbReference type="ARBA" id="ARBA00022448"/>
    </source>
</evidence>
<dbReference type="PANTHER" id="PTHR23508">
    <property type="entry name" value="CARBOXYLIC ACID TRANSPORTER PROTEIN HOMOLOG"/>
    <property type="match status" value="1"/>
</dbReference>
<keyword evidence="5 8" id="KW-1133">Transmembrane helix</keyword>
<keyword evidence="3" id="KW-0813">Transport</keyword>
<dbReference type="InterPro" id="IPR005828">
    <property type="entry name" value="MFS_sugar_transport-like"/>
</dbReference>
<feature type="transmembrane region" description="Helical" evidence="8">
    <location>
        <begin position="209"/>
        <end position="231"/>
    </location>
</feature>
<dbReference type="GO" id="GO:0005886">
    <property type="term" value="C:plasma membrane"/>
    <property type="evidence" value="ECO:0007669"/>
    <property type="project" value="TreeGrafter"/>
</dbReference>
<evidence type="ECO:0000256" key="2">
    <source>
        <dbReference type="ARBA" id="ARBA00010992"/>
    </source>
</evidence>
<name>A0A9P8RJY2_9PEZI</name>
<evidence type="ECO:0000256" key="6">
    <source>
        <dbReference type="ARBA" id="ARBA00023136"/>
    </source>
</evidence>
<evidence type="ECO:0000256" key="1">
    <source>
        <dbReference type="ARBA" id="ARBA00004141"/>
    </source>
</evidence>
<feature type="region of interest" description="Disordered" evidence="7">
    <location>
        <begin position="503"/>
        <end position="525"/>
    </location>
</feature>
<dbReference type="PROSITE" id="PS50850">
    <property type="entry name" value="MFS"/>
    <property type="match status" value="1"/>
</dbReference>
<evidence type="ECO:0000256" key="5">
    <source>
        <dbReference type="ARBA" id="ARBA00022989"/>
    </source>
</evidence>
<evidence type="ECO:0000256" key="8">
    <source>
        <dbReference type="SAM" id="Phobius"/>
    </source>
</evidence>
<dbReference type="EMBL" id="JAGPXC010000008">
    <property type="protein sequence ID" value="KAH6647440.1"/>
    <property type="molecule type" value="Genomic_DNA"/>
</dbReference>
<dbReference type="OrthoDB" id="2261376at2759"/>
<sequence>MFNFGRKKPVEEDPVTQADTETGPAIDQKPFWEVIWPVLACGAGLFSDGYVNNVIGSVSTVLGYEYGTLYTSSTAKSNVSAIAFAGTVVGQLVFGFLADRWSRTGSLLVSTVILILFTALAAGSYWHGDPVGMFGMLTAWRFFVGIGIGGEYPAGSVSCAESSGELKSGTRNRWFILFTNTMIDWGFVIGAFVPYVVAAAASNIYYGTIWRTSLGIGVVFPLILFVLRLRLKEPEEFSRNSMKNAKTPYSLVLKYYGFRLAIVSLIWFIYDASISLDTLKHNILIVHQFSTYAFGIFSSPMLASIYNDDAPLTTVFGWNTVINLFYIPGTIIGAFVSDRFGPRYTLVGGVLAQAIVGFIMAGCYSKLAQPQYVGAFAVVYGIFLSLGELGPGNNIGLLAAKTCATGVRGQYYGIAAAIGKIGAFVGTYVFPYIIAAGGDDSTKQYQYPFYVSACLCIFSACLALFFLPHIGQDTITKEDADFRAYLESQGWDTSQLGLKQPIASDSEQGEHVRASKEEPVLETKT</sequence>
<feature type="transmembrane region" description="Helical" evidence="8">
    <location>
        <begin position="447"/>
        <end position="467"/>
    </location>
</feature>
<evidence type="ECO:0000256" key="7">
    <source>
        <dbReference type="SAM" id="MobiDB-lite"/>
    </source>
</evidence>
<evidence type="ECO:0000256" key="4">
    <source>
        <dbReference type="ARBA" id="ARBA00022692"/>
    </source>
</evidence>
<dbReference type="PANTHER" id="PTHR23508:SF10">
    <property type="entry name" value="CARBOXYLIC ACID TRANSPORTER PROTEIN HOMOLOG"/>
    <property type="match status" value="1"/>
</dbReference>
<dbReference type="Pfam" id="PF00083">
    <property type="entry name" value="Sugar_tr"/>
    <property type="match status" value="1"/>
</dbReference>
<comment type="similarity">
    <text evidence="2">Belongs to the major facilitator superfamily. Sugar transporter (TC 2.A.1.1) family.</text>
</comment>
<dbReference type="Gene3D" id="1.20.1250.20">
    <property type="entry name" value="MFS general substrate transporter like domains"/>
    <property type="match status" value="1"/>
</dbReference>
<feature type="transmembrane region" description="Helical" evidence="8">
    <location>
        <begin position="79"/>
        <end position="98"/>
    </location>
</feature>
<dbReference type="InterPro" id="IPR036259">
    <property type="entry name" value="MFS_trans_sf"/>
</dbReference>
<feature type="transmembrane region" description="Helical" evidence="8">
    <location>
        <begin position="344"/>
        <end position="367"/>
    </location>
</feature>
<keyword evidence="4 8" id="KW-0812">Transmembrane</keyword>
<evidence type="ECO:0000259" key="9">
    <source>
        <dbReference type="PROSITE" id="PS50850"/>
    </source>
</evidence>
<comment type="subcellular location">
    <subcellularLocation>
        <location evidence="1">Membrane</location>
        <topology evidence="1">Multi-pass membrane protein</topology>
    </subcellularLocation>
</comment>
<dbReference type="RefSeq" id="XP_045953952.1">
    <property type="nucleotide sequence ID" value="XM_046098554.1"/>
</dbReference>
<evidence type="ECO:0000313" key="11">
    <source>
        <dbReference type="Proteomes" id="UP000758603"/>
    </source>
</evidence>
<feature type="region of interest" description="Disordered" evidence="7">
    <location>
        <begin position="1"/>
        <end position="23"/>
    </location>
</feature>
<feature type="transmembrane region" description="Helical" evidence="8">
    <location>
        <begin position="252"/>
        <end position="270"/>
    </location>
</feature>
<feature type="transmembrane region" description="Helical" evidence="8">
    <location>
        <begin position="373"/>
        <end position="390"/>
    </location>
</feature>
<proteinExistence type="inferred from homology"/>
<dbReference type="GO" id="GO:0046943">
    <property type="term" value="F:carboxylic acid transmembrane transporter activity"/>
    <property type="evidence" value="ECO:0007669"/>
    <property type="project" value="TreeGrafter"/>
</dbReference>
<dbReference type="InterPro" id="IPR020846">
    <property type="entry name" value="MFS_dom"/>
</dbReference>
<evidence type="ECO:0000313" key="10">
    <source>
        <dbReference type="EMBL" id="KAH6647440.1"/>
    </source>
</evidence>